<organism evidence="1 2">
    <name type="scientific">Kipferlia bialata</name>
    <dbReference type="NCBI Taxonomy" id="797122"/>
    <lineage>
        <taxon>Eukaryota</taxon>
        <taxon>Metamonada</taxon>
        <taxon>Carpediemonas-like organisms</taxon>
        <taxon>Kipferlia</taxon>
    </lineage>
</organism>
<dbReference type="SUPFAM" id="SSF53098">
    <property type="entry name" value="Ribonuclease H-like"/>
    <property type="match status" value="1"/>
</dbReference>
<dbReference type="InterPro" id="IPR012337">
    <property type="entry name" value="RNaseH-like_sf"/>
</dbReference>
<proteinExistence type="predicted"/>
<dbReference type="PANTHER" id="PTHR37067">
    <property type="entry name" value="PX DOMAIN-CONTAINING PROTEIN"/>
    <property type="match status" value="1"/>
</dbReference>
<sequence length="119" mass="14364">GFIRVWCGCHQLDLVRKTILDHIERGFSWLAELLPLVQDLRGSSWFCGEYGRCPTYMAVRWWSLLAVLRWLCGKWEEVEEFHHMQPQWWILTFVLRDLFDDFNDTMERLQKTDLTLDAQ</sequence>
<dbReference type="EMBL" id="BDIP01009465">
    <property type="protein sequence ID" value="GCA65022.1"/>
    <property type="molecule type" value="Genomic_DNA"/>
</dbReference>
<dbReference type="AlphaFoldDB" id="A0A391PDC6"/>
<protein>
    <submittedName>
        <fullName evidence="1">Uncharacterized protein</fullName>
    </submittedName>
</protein>
<gene>
    <name evidence="1" type="ORF">KIPB_016039</name>
</gene>
<accession>A0A391PDC6</accession>
<dbReference type="PANTHER" id="PTHR37067:SF3">
    <property type="entry name" value="PX DOMAIN-CONTAINING PROTEIN"/>
    <property type="match status" value="1"/>
</dbReference>
<name>A0A391PDC6_9EUKA</name>
<dbReference type="OrthoDB" id="10622122at2759"/>
<comment type="caution">
    <text evidence="1">The sequence shown here is derived from an EMBL/GenBank/DDBJ whole genome shotgun (WGS) entry which is preliminary data.</text>
</comment>
<reference evidence="1 2" key="1">
    <citation type="journal article" date="2018" name="PLoS ONE">
        <title>The draft genome of Kipferlia bialata reveals reductive genome evolution in fornicate parasites.</title>
        <authorList>
            <person name="Tanifuji G."/>
            <person name="Takabayashi S."/>
            <person name="Kume K."/>
            <person name="Takagi M."/>
            <person name="Nakayama T."/>
            <person name="Kamikawa R."/>
            <person name="Inagaki Y."/>
            <person name="Hashimoto T."/>
        </authorList>
    </citation>
    <scope>NUCLEOTIDE SEQUENCE [LARGE SCALE GENOMIC DNA]</scope>
    <source>
        <strain evidence="1">NY0173</strain>
    </source>
</reference>
<dbReference type="Proteomes" id="UP000265618">
    <property type="component" value="Unassembled WGS sequence"/>
</dbReference>
<evidence type="ECO:0000313" key="2">
    <source>
        <dbReference type="Proteomes" id="UP000265618"/>
    </source>
</evidence>
<feature type="non-terminal residue" evidence="1">
    <location>
        <position position="119"/>
    </location>
</feature>
<evidence type="ECO:0000313" key="1">
    <source>
        <dbReference type="EMBL" id="GCA65022.1"/>
    </source>
</evidence>
<feature type="non-terminal residue" evidence="1">
    <location>
        <position position="1"/>
    </location>
</feature>
<keyword evidence="2" id="KW-1185">Reference proteome</keyword>